<feature type="compositionally biased region" description="Polar residues" evidence="2">
    <location>
        <begin position="1"/>
        <end position="10"/>
    </location>
</feature>
<name>A0A427XJ69_9TREE</name>
<organism evidence="4 5">
    <name type="scientific">Apiotrichum porosum</name>
    <dbReference type="NCBI Taxonomy" id="105984"/>
    <lineage>
        <taxon>Eukaryota</taxon>
        <taxon>Fungi</taxon>
        <taxon>Dikarya</taxon>
        <taxon>Basidiomycota</taxon>
        <taxon>Agaricomycotina</taxon>
        <taxon>Tremellomycetes</taxon>
        <taxon>Trichosporonales</taxon>
        <taxon>Trichosporonaceae</taxon>
        <taxon>Apiotrichum</taxon>
    </lineage>
</organism>
<feature type="domain" description="RNase III" evidence="3">
    <location>
        <begin position="317"/>
        <end position="441"/>
    </location>
</feature>
<dbReference type="OrthoDB" id="2563603at2759"/>
<dbReference type="RefSeq" id="XP_028474088.1">
    <property type="nucleotide sequence ID" value="XM_028617625.1"/>
</dbReference>
<feature type="compositionally biased region" description="Polar residues" evidence="2">
    <location>
        <begin position="218"/>
        <end position="228"/>
    </location>
</feature>
<feature type="compositionally biased region" description="Low complexity" evidence="2">
    <location>
        <begin position="50"/>
        <end position="61"/>
    </location>
</feature>
<accession>A0A427XJ69</accession>
<keyword evidence="1" id="KW-0378">Hydrolase</keyword>
<dbReference type="SUPFAM" id="SSF69065">
    <property type="entry name" value="RNase III domain-like"/>
    <property type="match status" value="1"/>
</dbReference>
<evidence type="ECO:0000256" key="1">
    <source>
        <dbReference type="ARBA" id="ARBA00022801"/>
    </source>
</evidence>
<dbReference type="AlphaFoldDB" id="A0A427XJ69"/>
<proteinExistence type="predicted"/>
<feature type="region of interest" description="Disordered" evidence="2">
    <location>
        <begin position="241"/>
        <end position="260"/>
    </location>
</feature>
<gene>
    <name evidence="4" type="ORF">EHS24_001864</name>
</gene>
<dbReference type="Gene3D" id="1.10.1520.10">
    <property type="entry name" value="Ribonuclease III domain"/>
    <property type="match status" value="1"/>
</dbReference>
<dbReference type="PANTHER" id="PTHR14950:SF37">
    <property type="entry name" value="ENDORIBONUCLEASE DICER"/>
    <property type="match status" value="1"/>
</dbReference>
<evidence type="ECO:0000313" key="4">
    <source>
        <dbReference type="EMBL" id="RSH78941.1"/>
    </source>
</evidence>
<evidence type="ECO:0000259" key="3">
    <source>
        <dbReference type="PROSITE" id="PS50142"/>
    </source>
</evidence>
<dbReference type="GO" id="GO:0006396">
    <property type="term" value="P:RNA processing"/>
    <property type="evidence" value="ECO:0007669"/>
    <property type="project" value="InterPro"/>
</dbReference>
<dbReference type="Proteomes" id="UP000279236">
    <property type="component" value="Unassembled WGS sequence"/>
</dbReference>
<dbReference type="STRING" id="105984.A0A427XJ69"/>
<feature type="compositionally biased region" description="Polar residues" evidence="2">
    <location>
        <begin position="75"/>
        <end position="84"/>
    </location>
</feature>
<comment type="caution">
    <text evidence="4">The sequence shown here is derived from an EMBL/GenBank/DDBJ whole genome shotgun (WGS) entry which is preliminary data.</text>
</comment>
<reference evidence="4 5" key="1">
    <citation type="submission" date="2018-11" db="EMBL/GenBank/DDBJ databases">
        <title>Genome sequence of Apiotrichum porosum DSM 27194.</title>
        <authorList>
            <person name="Aliyu H."/>
            <person name="Gorte O."/>
            <person name="Ochsenreither K."/>
        </authorList>
    </citation>
    <scope>NUCLEOTIDE SEQUENCE [LARGE SCALE GENOMIC DNA]</scope>
    <source>
        <strain evidence="4 5">DSM 27194</strain>
    </source>
</reference>
<dbReference type="InterPro" id="IPR036389">
    <property type="entry name" value="RNase_III_sf"/>
</dbReference>
<dbReference type="EMBL" id="RSCE01000011">
    <property type="protein sequence ID" value="RSH78941.1"/>
    <property type="molecule type" value="Genomic_DNA"/>
</dbReference>
<evidence type="ECO:0000313" key="5">
    <source>
        <dbReference type="Proteomes" id="UP000279236"/>
    </source>
</evidence>
<feature type="compositionally biased region" description="Pro residues" evidence="2">
    <location>
        <begin position="62"/>
        <end position="71"/>
    </location>
</feature>
<dbReference type="SUPFAM" id="SSF54768">
    <property type="entry name" value="dsRNA-binding domain-like"/>
    <property type="match status" value="1"/>
</dbReference>
<feature type="compositionally biased region" description="Polar residues" evidence="2">
    <location>
        <begin position="37"/>
        <end position="48"/>
    </location>
</feature>
<sequence>MSDDVPTNTPWVAPRRRARTGSLAPSASLPDVRSMSLAPSSNPYNSKRASLPSALTSNPSLSLPPRPPSPLEPNHTGSSTSSMAQLAYLCPSPVEAAPSLPATNSSRPPSLPPKPDHLPSKPAADANGYGGYGFGAKPLPELPPSHLPPKPSKLDTVETQAPALPPKSPDGPVKIERWTPGSTPAPVPKDTDLMPPPPVPSSSTGGSSSTRSRGSSIYDHNSSSTRATSLPKRLPIRHYLKRGRSDSDDEDLPEATPVDITRARTVTVEVKPHPDGPVSVLPTPLPSKRAKKKGASRALLLPVEQLPVFPLPPLPAIEDPELLKQVFTHSSLFEYSRGVFEEPEDRPARHYEKLEHVGDSILGMIVTTWLHELRPNLTCGTATKLKAHLVSNATLSHISGMYNFPQRLNGDPRLLPVLRAQTDVRAALVEAYIAALYFSYPEETRMTEGFASVTAWLREMYEPLYDFFFSYMKNSHNQHYSAMGTGPDGIVEAASSPEELDKFDEQAEGMGLLLKMFATQRERVVEYDSERFETSVGILWKLTCLVDGVEMGDATRASKYKAKNAAAWEAAKKLGLTEGTI</sequence>
<evidence type="ECO:0000256" key="2">
    <source>
        <dbReference type="SAM" id="MobiDB-lite"/>
    </source>
</evidence>
<feature type="region of interest" description="Disordered" evidence="2">
    <location>
        <begin position="1"/>
        <end position="236"/>
    </location>
</feature>
<protein>
    <recommendedName>
        <fullName evidence="3">RNase III domain-containing protein</fullName>
    </recommendedName>
</protein>
<dbReference type="GO" id="GO:0004525">
    <property type="term" value="F:ribonuclease III activity"/>
    <property type="evidence" value="ECO:0007669"/>
    <property type="project" value="InterPro"/>
</dbReference>
<dbReference type="PROSITE" id="PS50142">
    <property type="entry name" value="RNASE_3_2"/>
    <property type="match status" value="1"/>
</dbReference>
<dbReference type="SMART" id="SM00535">
    <property type="entry name" value="RIBOc"/>
    <property type="match status" value="1"/>
</dbReference>
<dbReference type="CDD" id="cd00593">
    <property type="entry name" value="RIBOc"/>
    <property type="match status" value="1"/>
</dbReference>
<feature type="compositionally biased region" description="Low complexity" evidence="2">
    <location>
        <begin position="201"/>
        <end position="216"/>
    </location>
</feature>
<feature type="compositionally biased region" description="Pro residues" evidence="2">
    <location>
        <begin position="140"/>
        <end position="151"/>
    </location>
</feature>
<dbReference type="InterPro" id="IPR000999">
    <property type="entry name" value="RNase_III_dom"/>
</dbReference>
<dbReference type="PANTHER" id="PTHR14950">
    <property type="entry name" value="DICER-RELATED"/>
    <property type="match status" value="1"/>
</dbReference>
<keyword evidence="5" id="KW-1185">Reference proteome</keyword>
<dbReference type="GeneID" id="39586407"/>
<dbReference type="Pfam" id="PF00636">
    <property type="entry name" value="Ribonuclease_3"/>
    <property type="match status" value="1"/>
</dbReference>
<feature type="region of interest" description="Disordered" evidence="2">
    <location>
        <begin position="270"/>
        <end position="289"/>
    </location>
</feature>